<reference evidence="3" key="1">
    <citation type="journal article" date="2020" name="Stud. Mycol.">
        <title>101 Dothideomycetes genomes: a test case for predicting lifestyles and emergence of pathogens.</title>
        <authorList>
            <person name="Haridas S."/>
            <person name="Albert R."/>
            <person name="Binder M."/>
            <person name="Bloem J."/>
            <person name="Labutti K."/>
            <person name="Salamov A."/>
            <person name="Andreopoulos B."/>
            <person name="Baker S."/>
            <person name="Barry K."/>
            <person name="Bills G."/>
            <person name="Bluhm B."/>
            <person name="Cannon C."/>
            <person name="Castanera R."/>
            <person name="Culley D."/>
            <person name="Daum C."/>
            <person name="Ezra D."/>
            <person name="Gonzalez J."/>
            <person name="Henrissat B."/>
            <person name="Kuo A."/>
            <person name="Liang C."/>
            <person name="Lipzen A."/>
            <person name="Lutzoni F."/>
            <person name="Magnuson J."/>
            <person name="Mondo S."/>
            <person name="Nolan M."/>
            <person name="Ohm R."/>
            <person name="Pangilinan J."/>
            <person name="Park H.-J."/>
            <person name="Ramirez L."/>
            <person name="Alfaro M."/>
            <person name="Sun H."/>
            <person name="Tritt A."/>
            <person name="Yoshinaga Y."/>
            <person name="Zwiers L.-H."/>
            <person name="Turgeon B."/>
            <person name="Goodwin S."/>
            <person name="Spatafora J."/>
            <person name="Crous P."/>
            <person name="Grigoriev I."/>
        </authorList>
    </citation>
    <scope>NUCLEOTIDE SEQUENCE</scope>
    <source>
        <strain evidence="3">Tuck. ex Michener</strain>
    </source>
</reference>
<name>A0A6A6GW82_VIRVR</name>
<evidence type="ECO:0000256" key="1">
    <source>
        <dbReference type="SAM" id="MobiDB-lite"/>
    </source>
</evidence>
<evidence type="ECO:0000256" key="2">
    <source>
        <dbReference type="SAM" id="SignalP"/>
    </source>
</evidence>
<accession>A0A6A6GW82</accession>
<feature type="chain" id="PRO_5025433176" evidence="2">
    <location>
        <begin position="22"/>
        <end position="251"/>
    </location>
</feature>
<sequence>MRVTSTPVFLATSICLSLSSAIPLELQRRAAGAQSDPKQITIDCTNGEDVCNDDCYSILCFNSPNPVQYMLRNDNRGSDGNSEAALRLVLQNPNEGERQARGVNISQDVINQIGTSPEETIMNNAEEGGEGEIMMDANFRQNSFGARVGGQLRSQGVSDGQYYYKTFTNYGSPNPSYCAALQSNPPDTSICTQQGKADTDPSKIAMVKLEEPLAGGKVGWHMMNWDAGDRWSGHNWPGGMKKREEQTEDEA</sequence>
<evidence type="ECO:0000313" key="4">
    <source>
        <dbReference type="Proteomes" id="UP000800092"/>
    </source>
</evidence>
<keyword evidence="4" id="KW-1185">Reference proteome</keyword>
<protein>
    <submittedName>
        <fullName evidence="3">Uncharacterized protein</fullName>
    </submittedName>
</protein>
<dbReference type="AlphaFoldDB" id="A0A6A6GW82"/>
<evidence type="ECO:0000313" key="3">
    <source>
        <dbReference type="EMBL" id="KAF2229967.1"/>
    </source>
</evidence>
<dbReference type="Proteomes" id="UP000800092">
    <property type="component" value="Unassembled WGS sequence"/>
</dbReference>
<gene>
    <name evidence="3" type="ORF">EV356DRAFT_555009</name>
</gene>
<feature type="region of interest" description="Disordered" evidence="1">
    <location>
        <begin position="231"/>
        <end position="251"/>
    </location>
</feature>
<dbReference type="OrthoDB" id="2748312at2759"/>
<keyword evidence="2" id="KW-0732">Signal</keyword>
<feature type="signal peptide" evidence="2">
    <location>
        <begin position="1"/>
        <end position="21"/>
    </location>
</feature>
<dbReference type="EMBL" id="ML991850">
    <property type="protein sequence ID" value="KAF2229967.1"/>
    <property type="molecule type" value="Genomic_DNA"/>
</dbReference>
<proteinExistence type="predicted"/>
<organism evidence="3 4">
    <name type="scientific">Viridothelium virens</name>
    <name type="common">Speckled blister lichen</name>
    <name type="synonym">Trypethelium virens</name>
    <dbReference type="NCBI Taxonomy" id="1048519"/>
    <lineage>
        <taxon>Eukaryota</taxon>
        <taxon>Fungi</taxon>
        <taxon>Dikarya</taxon>
        <taxon>Ascomycota</taxon>
        <taxon>Pezizomycotina</taxon>
        <taxon>Dothideomycetes</taxon>
        <taxon>Dothideomycetes incertae sedis</taxon>
        <taxon>Trypetheliales</taxon>
        <taxon>Trypetheliaceae</taxon>
        <taxon>Viridothelium</taxon>
    </lineage>
</organism>